<feature type="signal peptide" evidence="1">
    <location>
        <begin position="1"/>
        <end position="24"/>
    </location>
</feature>
<keyword evidence="1" id="KW-0732">Signal</keyword>
<organism evidence="2 3">
    <name type="scientific">Geodia barretti</name>
    <name type="common">Barrett's horny sponge</name>
    <dbReference type="NCBI Taxonomy" id="519541"/>
    <lineage>
        <taxon>Eukaryota</taxon>
        <taxon>Metazoa</taxon>
        <taxon>Porifera</taxon>
        <taxon>Demospongiae</taxon>
        <taxon>Heteroscleromorpha</taxon>
        <taxon>Tetractinellida</taxon>
        <taxon>Astrophorina</taxon>
        <taxon>Geodiidae</taxon>
        <taxon>Geodia</taxon>
    </lineage>
</organism>
<evidence type="ECO:0000313" key="3">
    <source>
        <dbReference type="Proteomes" id="UP001174909"/>
    </source>
</evidence>
<name>A0AA35TAQ0_GEOBA</name>
<comment type="caution">
    <text evidence="2">The sequence shown here is derived from an EMBL/GenBank/DDBJ whole genome shotgun (WGS) entry which is preliminary data.</text>
</comment>
<feature type="chain" id="PRO_5041364798" description="DNRLRE domain-containing protein" evidence="1">
    <location>
        <begin position="25"/>
        <end position="229"/>
    </location>
</feature>
<accession>A0AA35TAQ0</accession>
<evidence type="ECO:0000256" key="1">
    <source>
        <dbReference type="SAM" id="SignalP"/>
    </source>
</evidence>
<dbReference type="Proteomes" id="UP001174909">
    <property type="component" value="Unassembled WGS sequence"/>
</dbReference>
<protein>
    <recommendedName>
        <fullName evidence="4">DNRLRE domain-containing protein</fullName>
    </recommendedName>
</protein>
<keyword evidence="3" id="KW-1185">Reference proteome</keyword>
<dbReference type="NCBIfam" id="NF033679">
    <property type="entry name" value="DNRLRE_dom"/>
    <property type="match status" value="1"/>
</dbReference>
<proteinExistence type="predicted"/>
<sequence>MSMMQCYIAGSVIALILFASGIESLGPFDNGVGNTYKLQVTQDVWLERGSRNYNNYQYLIVGTHPRYPLKRSLLQFEDLPSTCTHVNWAKMYVYFAYAHKASFMSVTEVPYISRPLQVHQVRQSWSESQATSTIRASGQKWNQPWLALDGSDADPNGLLCDPVTIYTSRPAGFIEFDITEALRNWQSGDPNYGVLLLATNEKALGRDIRFYSKASRNSQQHAFVNVLCD</sequence>
<reference evidence="2" key="1">
    <citation type="submission" date="2023-03" db="EMBL/GenBank/DDBJ databases">
        <authorList>
            <person name="Steffen K."/>
            <person name="Cardenas P."/>
        </authorList>
    </citation>
    <scope>NUCLEOTIDE SEQUENCE</scope>
</reference>
<evidence type="ECO:0000313" key="2">
    <source>
        <dbReference type="EMBL" id="CAI8044474.1"/>
    </source>
</evidence>
<evidence type="ECO:0008006" key="4">
    <source>
        <dbReference type="Google" id="ProtNLM"/>
    </source>
</evidence>
<gene>
    <name evidence="2" type="ORF">GBAR_LOCUS24667</name>
</gene>
<dbReference type="EMBL" id="CASHTH010003397">
    <property type="protein sequence ID" value="CAI8044474.1"/>
    <property type="molecule type" value="Genomic_DNA"/>
</dbReference>
<dbReference type="AlphaFoldDB" id="A0AA35TAQ0"/>